<sequence>MSIPTQIAETVQTAHINRAPSPHHDINPSTSASVKEPVRVSYPDPEQHDEREAEVVVEGEEFASEYDEDNESEIPISVLRPHRRRHDFPPMPDLRFEQSYLHSIEKAESWGGVAWITIRDQIMMPFAQGILYNLAICGWQFWNKNAQYNGSSVGARIRRWWYGVNNWPIPTKIKRA</sequence>
<reference evidence="2" key="1">
    <citation type="journal article" date="2021" name="Nat. Commun.">
        <title>Genetic determinants of endophytism in the Arabidopsis root mycobiome.</title>
        <authorList>
            <person name="Mesny F."/>
            <person name="Miyauchi S."/>
            <person name="Thiergart T."/>
            <person name="Pickel B."/>
            <person name="Atanasova L."/>
            <person name="Karlsson M."/>
            <person name="Huettel B."/>
            <person name="Barry K.W."/>
            <person name="Haridas S."/>
            <person name="Chen C."/>
            <person name="Bauer D."/>
            <person name="Andreopoulos W."/>
            <person name="Pangilinan J."/>
            <person name="LaButti K."/>
            <person name="Riley R."/>
            <person name="Lipzen A."/>
            <person name="Clum A."/>
            <person name="Drula E."/>
            <person name="Henrissat B."/>
            <person name="Kohler A."/>
            <person name="Grigoriev I.V."/>
            <person name="Martin F.M."/>
            <person name="Hacquard S."/>
        </authorList>
    </citation>
    <scope>NUCLEOTIDE SEQUENCE</scope>
    <source>
        <strain evidence="2">MPI-SDFR-AT-0073</strain>
    </source>
</reference>
<gene>
    <name evidence="2" type="ORF">BKA67DRAFT_278234</name>
</gene>
<dbReference type="EMBL" id="JAGPXC010000004">
    <property type="protein sequence ID" value="KAH6654414.1"/>
    <property type="molecule type" value="Genomic_DNA"/>
</dbReference>
<evidence type="ECO:0008006" key="4">
    <source>
        <dbReference type="Google" id="ProtNLM"/>
    </source>
</evidence>
<dbReference type="OrthoDB" id="2430343at2759"/>
<feature type="compositionally biased region" description="Polar residues" evidence="1">
    <location>
        <begin position="1"/>
        <end position="15"/>
    </location>
</feature>
<evidence type="ECO:0000313" key="3">
    <source>
        <dbReference type="Proteomes" id="UP000758603"/>
    </source>
</evidence>
<dbReference type="GO" id="GO:0000423">
    <property type="term" value="P:mitophagy"/>
    <property type="evidence" value="ECO:0007669"/>
    <property type="project" value="InterPro"/>
</dbReference>
<organism evidence="2 3">
    <name type="scientific">Truncatella angustata</name>
    <dbReference type="NCBI Taxonomy" id="152316"/>
    <lineage>
        <taxon>Eukaryota</taxon>
        <taxon>Fungi</taxon>
        <taxon>Dikarya</taxon>
        <taxon>Ascomycota</taxon>
        <taxon>Pezizomycotina</taxon>
        <taxon>Sordariomycetes</taxon>
        <taxon>Xylariomycetidae</taxon>
        <taxon>Amphisphaeriales</taxon>
        <taxon>Sporocadaceae</taxon>
        <taxon>Truncatella</taxon>
    </lineage>
</organism>
<evidence type="ECO:0000256" key="1">
    <source>
        <dbReference type="SAM" id="MobiDB-lite"/>
    </source>
</evidence>
<comment type="caution">
    <text evidence="2">The sequence shown here is derived from an EMBL/GenBank/DDBJ whole genome shotgun (WGS) entry which is preliminary data.</text>
</comment>
<feature type="region of interest" description="Disordered" evidence="1">
    <location>
        <begin position="1"/>
        <end position="53"/>
    </location>
</feature>
<dbReference type="Pfam" id="PF08589">
    <property type="entry name" value="ATG43"/>
    <property type="match status" value="1"/>
</dbReference>
<dbReference type="AlphaFoldDB" id="A0A9P8ULQ4"/>
<name>A0A9P8ULQ4_9PEZI</name>
<evidence type="ECO:0000313" key="2">
    <source>
        <dbReference type="EMBL" id="KAH6654414.1"/>
    </source>
</evidence>
<keyword evidence="3" id="KW-1185">Reference proteome</keyword>
<dbReference type="GO" id="GO:0140580">
    <property type="term" value="F:mitochondrion autophagosome adaptor activity"/>
    <property type="evidence" value="ECO:0007669"/>
    <property type="project" value="InterPro"/>
</dbReference>
<dbReference type="PANTHER" id="PTHR38699">
    <property type="entry name" value="CHROMOSOME 1, WHOLE GENOME SHOTGUN SEQUENCE"/>
    <property type="match status" value="1"/>
</dbReference>
<accession>A0A9P8ULQ4</accession>
<dbReference type="InterPro" id="IPR013898">
    <property type="entry name" value="Atg43"/>
</dbReference>
<dbReference type="RefSeq" id="XP_045958684.1">
    <property type="nucleotide sequence ID" value="XM_046095931.1"/>
</dbReference>
<dbReference type="Proteomes" id="UP000758603">
    <property type="component" value="Unassembled WGS sequence"/>
</dbReference>
<dbReference type="PANTHER" id="PTHR38699:SF1">
    <property type="entry name" value="MITOPHAGY RECEPTOR ATG43"/>
    <property type="match status" value="1"/>
</dbReference>
<protein>
    <recommendedName>
        <fullName evidence="4">DUF1770-domain-containing protein</fullName>
    </recommendedName>
</protein>
<proteinExistence type="predicted"/>
<dbReference type="GeneID" id="70124824"/>